<dbReference type="AlphaFoldDB" id="A0A1M5SJV9"/>
<dbReference type="Pfam" id="PF12670">
    <property type="entry name" value="DUF3792"/>
    <property type="match status" value="1"/>
</dbReference>
<dbReference type="InterPro" id="IPR023804">
    <property type="entry name" value="DUF3792_TM"/>
</dbReference>
<accession>A0A1M5SJV9</accession>
<dbReference type="Proteomes" id="UP000184447">
    <property type="component" value="Unassembled WGS sequence"/>
</dbReference>
<keyword evidence="1" id="KW-0472">Membrane</keyword>
<keyword evidence="1" id="KW-1133">Transmembrane helix</keyword>
<feature type="transmembrane region" description="Helical" evidence="1">
    <location>
        <begin position="40"/>
        <end position="61"/>
    </location>
</feature>
<evidence type="ECO:0000313" key="2">
    <source>
        <dbReference type="EMBL" id="SHH38779.1"/>
    </source>
</evidence>
<gene>
    <name evidence="2" type="ORF">SAMN02745207_00978</name>
</gene>
<dbReference type="STRING" id="1121316.SAMN02745207_00978"/>
<organism evidence="2 3">
    <name type="scientific">Clostridium grantii DSM 8605</name>
    <dbReference type="NCBI Taxonomy" id="1121316"/>
    <lineage>
        <taxon>Bacteria</taxon>
        <taxon>Bacillati</taxon>
        <taxon>Bacillota</taxon>
        <taxon>Clostridia</taxon>
        <taxon>Eubacteriales</taxon>
        <taxon>Clostridiaceae</taxon>
        <taxon>Clostridium</taxon>
    </lineage>
</organism>
<dbReference type="OrthoDB" id="2086722at2"/>
<sequence length="122" mass="13483">MKKRDFVYIVEGVLRGFFLTLLLILIYSLIGAYVDIDEKVTSAYIVIVTALSVMYGSIYGGRKIESKGWLTGICVAIMYMLAIYLVSIINGRGFEISSYGLLRLSLALAVGMFSGMLSVNME</sequence>
<keyword evidence="3" id="KW-1185">Reference proteome</keyword>
<keyword evidence="1" id="KW-0812">Transmembrane</keyword>
<dbReference type="EMBL" id="FQXM01000004">
    <property type="protein sequence ID" value="SHH38779.1"/>
    <property type="molecule type" value="Genomic_DNA"/>
</dbReference>
<feature type="transmembrane region" description="Helical" evidence="1">
    <location>
        <begin position="68"/>
        <end position="89"/>
    </location>
</feature>
<protein>
    <submittedName>
        <fullName evidence="2">Putative membrane protein, TIGR04086 family</fullName>
    </submittedName>
</protein>
<evidence type="ECO:0000313" key="3">
    <source>
        <dbReference type="Proteomes" id="UP000184447"/>
    </source>
</evidence>
<feature type="transmembrane region" description="Helical" evidence="1">
    <location>
        <begin position="12"/>
        <end position="34"/>
    </location>
</feature>
<proteinExistence type="predicted"/>
<evidence type="ECO:0000256" key="1">
    <source>
        <dbReference type="SAM" id="Phobius"/>
    </source>
</evidence>
<dbReference type="NCBIfam" id="TIGR04086">
    <property type="entry name" value="TIGR04086_membr"/>
    <property type="match status" value="1"/>
</dbReference>
<name>A0A1M5SJV9_9CLOT</name>
<feature type="transmembrane region" description="Helical" evidence="1">
    <location>
        <begin position="101"/>
        <end position="119"/>
    </location>
</feature>
<dbReference type="RefSeq" id="WP_073337305.1">
    <property type="nucleotide sequence ID" value="NZ_FQXM01000004.1"/>
</dbReference>
<reference evidence="2 3" key="1">
    <citation type="submission" date="2016-11" db="EMBL/GenBank/DDBJ databases">
        <authorList>
            <person name="Jaros S."/>
            <person name="Januszkiewicz K."/>
            <person name="Wedrychowicz H."/>
        </authorList>
    </citation>
    <scope>NUCLEOTIDE SEQUENCE [LARGE SCALE GENOMIC DNA]</scope>
    <source>
        <strain evidence="2 3">DSM 8605</strain>
    </source>
</reference>